<dbReference type="Gene3D" id="3.40.50.300">
    <property type="entry name" value="P-loop containing nucleotide triphosphate hydrolases"/>
    <property type="match status" value="1"/>
</dbReference>
<dbReference type="SUPFAM" id="SSF53795">
    <property type="entry name" value="PEP carboxykinase-like"/>
    <property type="match status" value="1"/>
</dbReference>
<evidence type="ECO:0008006" key="3">
    <source>
        <dbReference type="Google" id="ProtNLM"/>
    </source>
</evidence>
<proteinExistence type="predicted"/>
<name>A0A7W5ZW76_9SPHN</name>
<dbReference type="Proteomes" id="UP000562395">
    <property type="component" value="Unassembled WGS sequence"/>
</dbReference>
<dbReference type="RefSeq" id="WP_183612880.1">
    <property type="nucleotide sequence ID" value="NZ_JACICY010000003.1"/>
</dbReference>
<dbReference type="InterPro" id="IPR027417">
    <property type="entry name" value="P-loop_NTPase"/>
</dbReference>
<gene>
    <name evidence="1" type="ORF">GGQ88_001902</name>
</gene>
<dbReference type="AlphaFoldDB" id="A0A7W5ZW76"/>
<evidence type="ECO:0000313" key="1">
    <source>
        <dbReference type="EMBL" id="MBB3860636.1"/>
    </source>
</evidence>
<accession>A0A7W5ZW76</accession>
<sequence length="294" mass="32454">MTYTMVWRPAREQEDLPDEPYDVWRTYEGDVSSSFHRIPDGFYVRFNDCGDFSINLTTREVLYFPVPDVPEDYSENLFSNQILPLLWTYDGMPVLHASAVVIDGGAFAFLGQSGRGKSTLAAAMARAGFPFLTDDGLLLEQKNVGFSVKPYLPSIRLLPDSENAVLGKTLADINPDDDVYKARVPSSDLIPFTGREMPLVAVFVLIEPTASQPTFVQLSQAAAIDALLQHSFLLDSRDKARVLNYFGIMAAVAEACPLIALDYPRDFSQLGSLTTAIAAHARSILDLSSKRCLT</sequence>
<keyword evidence="2" id="KW-1185">Reference proteome</keyword>
<dbReference type="EMBL" id="JACICY010000003">
    <property type="protein sequence ID" value="MBB3860636.1"/>
    <property type="molecule type" value="Genomic_DNA"/>
</dbReference>
<organism evidence="1 2">
    <name type="scientific">Novosphingobium hassiacum</name>
    <dbReference type="NCBI Taxonomy" id="173676"/>
    <lineage>
        <taxon>Bacteria</taxon>
        <taxon>Pseudomonadati</taxon>
        <taxon>Pseudomonadota</taxon>
        <taxon>Alphaproteobacteria</taxon>
        <taxon>Sphingomonadales</taxon>
        <taxon>Sphingomonadaceae</taxon>
        <taxon>Novosphingobium</taxon>
    </lineage>
</organism>
<reference evidence="1 2" key="1">
    <citation type="submission" date="2020-08" db="EMBL/GenBank/DDBJ databases">
        <title>Genomic Encyclopedia of Type Strains, Phase IV (KMG-IV): sequencing the most valuable type-strain genomes for metagenomic binning, comparative biology and taxonomic classification.</title>
        <authorList>
            <person name="Goeker M."/>
        </authorList>
    </citation>
    <scope>NUCLEOTIDE SEQUENCE [LARGE SCALE GENOMIC DNA]</scope>
    <source>
        <strain evidence="1 2">DSM 14552</strain>
    </source>
</reference>
<evidence type="ECO:0000313" key="2">
    <source>
        <dbReference type="Proteomes" id="UP000562395"/>
    </source>
</evidence>
<protein>
    <recommendedName>
        <fullName evidence="3">Serine kinase</fullName>
    </recommendedName>
</protein>
<comment type="caution">
    <text evidence="1">The sequence shown here is derived from an EMBL/GenBank/DDBJ whole genome shotgun (WGS) entry which is preliminary data.</text>
</comment>